<reference evidence="2 3" key="1">
    <citation type="submission" date="2015-03" db="EMBL/GenBank/DDBJ databases">
        <title>Draft Genome Sequence of Burkholderia andropogonis type strain ICMP2807, isolated from Sorghum bicolor.</title>
        <authorList>
            <person name="Lopes-Santos L."/>
            <person name="Castro D.B."/>
            <person name="Ottoboni L.M."/>
            <person name="Park D."/>
            <person name="Weirc B.S."/>
            <person name="Destefano S.A."/>
        </authorList>
    </citation>
    <scope>NUCLEOTIDE SEQUENCE [LARGE SCALE GENOMIC DNA]</scope>
    <source>
        <strain evidence="2 3">ICMP2807</strain>
    </source>
</reference>
<dbReference type="STRING" id="28092.WM40_24560"/>
<keyword evidence="1" id="KW-0413">Isomerase</keyword>
<protein>
    <submittedName>
        <fullName evidence="2">Aspartate racemase</fullName>
    </submittedName>
</protein>
<organism evidence="2 3">
    <name type="scientific">Robbsia andropogonis</name>
    <dbReference type="NCBI Taxonomy" id="28092"/>
    <lineage>
        <taxon>Bacteria</taxon>
        <taxon>Pseudomonadati</taxon>
        <taxon>Pseudomonadota</taxon>
        <taxon>Betaproteobacteria</taxon>
        <taxon>Burkholderiales</taxon>
        <taxon>Burkholderiaceae</taxon>
        <taxon>Robbsia</taxon>
    </lineage>
</organism>
<name>A0A0F5JTN2_9BURK</name>
<evidence type="ECO:0000256" key="1">
    <source>
        <dbReference type="ARBA" id="ARBA00023235"/>
    </source>
</evidence>
<dbReference type="AlphaFoldDB" id="A0A0F5JTN2"/>
<keyword evidence="3" id="KW-1185">Reference proteome</keyword>
<dbReference type="InterPro" id="IPR015942">
    <property type="entry name" value="Asp/Glu/hydantoin_racemase"/>
</dbReference>
<dbReference type="SUPFAM" id="SSF53681">
    <property type="entry name" value="Aspartate/glutamate racemase"/>
    <property type="match status" value="1"/>
</dbReference>
<comment type="caution">
    <text evidence="2">The sequence shown here is derived from an EMBL/GenBank/DDBJ whole genome shotgun (WGS) entry which is preliminary data.</text>
</comment>
<sequence>HWISEMRAHSAAPMLHIAEACVAEVPADARQVAVLATGGTMMSGFYQHSLRERGITPIEPNQAVQQHVSDCIREVKAGNIPASAEALSPAIRMLAEQGAQAVIMGCTEIPLAARPLSSFAARLGVPLIDSTLALARATVAFAHDRGWLLAPAA</sequence>
<gene>
    <name evidence="2" type="ORF">WM40_24560</name>
</gene>
<dbReference type="PATRIC" id="fig|28092.6.peg.5787"/>
<dbReference type="GO" id="GO:0047661">
    <property type="term" value="F:amino-acid racemase activity"/>
    <property type="evidence" value="ECO:0007669"/>
    <property type="project" value="InterPro"/>
</dbReference>
<dbReference type="PANTHER" id="PTHR21198:SF7">
    <property type="entry name" value="ASPARTATE-GLUTAMATE RACEMASE FAMILY"/>
    <property type="match status" value="1"/>
</dbReference>
<proteinExistence type="predicted"/>
<accession>A0A0F5JTN2</accession>
<evidence type="ECO:0000313" key="2">
    <source>
        <dbReference type="EMBL" id="KKB61191.1"/>
    </source>
</evidence>
<dbReference type="InterPro" id="IPR001920">
    <property type="entry name" value="Asp/Glu_race"/>
</dbReference>
<dbReference type="Pfam" id="PF01177">
    <property type="entry name" value="Asp_Glu_race"/>
    <property type="match status" value="1"/>
</dbReference>
<dbReference type="Gene3D" id="3.40.50.1860">
    <property type="match status" value="2"/>
</dbReference>
<evidence type="ECO:0000313" key="3">
    <source>
        <dbReference type="Proteomes" id="UP000033618"/>
    </source>
</evidence>
<dbReference type="Proteomes" id="UP000033618">
    <property type="component" value="Unassembled WGS sequence"/>
</dbReference>
<dbReference type="EMBL" id="LAQU01000060">
    <property type="protein sequence ID" value="KKB61191.1"/>
    <property type="molecule type" value="Genomic_DNA"/>
</dbReference>
<feature type="non-terminal residue" evidence="2">
    <location>
        <position position="1"/>
    </location>
</feature>
<dbReference type="PANTHER" id="PTHR21198">
    <property type="entry name" value="GLUTAMATE RACEMASE"/>
    <property type="match status" value="1"/>
</dbReference>
<dbReference type="RefSeq" id="WP_046154276.1">
    <property type="nucleotide sequence ID" value="NZ_LAQU01000060.1"/>
</dbReference>